<name>F9FAP1_FUSOF</name>
<keyword evidence="5" id="KW-0472">Membrane</keyword>
<accession>F9FAP1</accession>
<evidence type="ECO:0008006" key="7">
    <source>
        <dbReference type="Google" id="ProtNLM"/>
    </source>
</evidence>
<gene>
    <name evidence="6" type="ORF">FOXB_03467</name>
</gene>
<evidence type="ECO:0000256" key="3">
    <source>
        <dbReference type="ARBA" id="ARBA00022692"/>
    </source>
</evidence>
<evidence type="ECO:0000256" key="4">
    <source>
        <dbReference type="ARBA" id="ARBA00022989"/>
    </source>
</evidence>
<sequence>MAAYKTSTEAVDQKDFLEGPGRVAEHVEITQTISWTAEEEKKLVRKIDLFLLPNIWLMYLLSYMDRTNTALFSSSSSVTEFSHTHHSKANQLTTSVGYVIFEPPSNMILVRTRPSLYLPAIMIVW</sequence>
<reference evidence="6" key="1">
    <citation type="journal article" date="2012" name="Mol. Plant Microbe Interact.">
        <title>A highly conserved effector in Fusarium oxysporum is required for full virulence on Arabidopsis.</title>
        <authorList>
            <person name="Thatcher L.F."/>
            <person name="Gardiner D.M."/>
            <person name="Kazan K."/>
            <person name="Manners J."/>
        </authorList>
    </citation>
    <scope>NUCLEOTIDE SEQUENCE [LARGE SCALE GENOMIC DNA]</scope>
    <source>
        <strain evidence="6">Fo5176</strain>
    </source>
</reference>
<keyword evidence="3" id="KW-0812">Transmembrane</keyword>
<evidence type="ECO:0000256" key="5">
    <source>
        <dbReference type="ARBA" id="ARBA00023136"/>
    </source>
</evidence>
<proteinExistence type="predicted"/>
<protein>
    <recommendedName>
        <fullName evidence="7">Major facilitator superfamily (MFS) profile domain-containing protein</fullName>
    </recommendedName>
</protein>
<evidence type="ECO:0000256" key="1">
    <source>
        <dbReference type="ARBA" id="ARBA00004141"/>
    </source>
</evidence>
<dbReference type="InterPro" id="IPR036259">
    <property type="entry name" value="MFS_trans_sf"/>
</dbReference>
<evidence type="ECO:0000313" key="6">
    <source>
        <dbReference type="EMBL" id="EGU86010.1"/>
    </source>
</evidence>
<organism evidence="6">
    <name type="scientific">Fusarium oxysporum (strain Fo5176)</name>
    <name type="common">Fusarium vascular wilt</name>
    <dbReference type="NCBI Taxonomy" id="660025"/>
    <lineage>
        <taxon>Eukaryota</taxon>
        <taxon>Fungi</taxon>
        <taxon>Dikarya</taxon>
        <taxon>Ascomycota</taxon>
        <taxon>Pezizomycotina</taxon>
        <taxon>Sordariomycetes</taxon>
        <taxon>Hypocreomycetidae</taxon>
        <taxon>Hypocreales</taxon>
        <taxon>Nectriaceae</taxon>
        <taxon>Fusarium</taxon>
        <taxon>Fusarium oxysporum species complex</taxon>
    </lineage>
</organism>
<dbReference type="GO" id="GO:0016020">
    <property type="term" value="C:membrane"/>
    <property type="evidence" value="ECO:0007669"/>
    <property type="project" value="UniProtKB-SubCell"/>
</dbReference>
<dbReference type="PANTHER" id="PTHR43791">
    <property type="entry name" value="PERMEASE-RELATED"/>
    <property type="match status" value="1"/>
</dbReference>
<dbReference type="EMBL" id="AFQF01001207">
    <property type="protein sequence ID" value="EGU86010.1"/>
    <property type="molecule type" value="Genomic_DNA"/>
</dbReference>
<dbReference type="AlphaFoldDB" id="F9FAP1"/>
<keyword evidence="4" id="KW-1133">Transmembrane helix</keyword>
<evidence type="ECO:0000256" key="2">
    <source>
        <dbReference type="ARBA" id="ARBA00022448"/>
    </source>
</evidence>
<keyword evidence="2" id="KW-0813">Transport</keyword>
<dbReference type="GO" id="GO:0022857">
    <property type="term" value="F:transmembrane transporter activity"/>
    <property type="evidence" value="ECO:0007669"/>
    <property type="project" value="TreeGrafter"/>
</dbReference>
<dbReference type="Gene3D" id="1.20.1250.20">
    <property type="entry name" value="MFS general substrate transporter like domains"/>
    <property type="match status" value="1"/>
</dbReference>
<comment type="subcellular location">
    <subcellularLocation>
        <location evidence="1">Membrane</location>
        <topology evidence="1">Multi-pass membrane protein</topology>
    </subcellularLocation>
</comment>
<dbReference type="PANTHER" id="PTHR43791:SF38">
    <property type="entry name" value="MAJOR FACILITATOR SUPERFAMILY (MFS) PROFILE DOMAIN-CONTAINING PROTEIN"/>
    <property type="match status" value="1"/>
</dbReference>
<feature type="non-terminal residue" evidence="6">
    <location>
        <position position="125"/>
    </location>
</feature>
<comment type="caution">
    <text evidence="6">The sequence shown here is derived from an EMBL/GenBank/DDBJ whole genome shotgun (WGS) entry which is preliminary data.</text>
</comment>